<dbReference type="InterPro" id="IPR036977">
    <property type="entry name" value="DNA_primase_Znf_CHC2"/>
</dbReference>
<dbReference type="EMBL" id="BNJJ01000022">
    <property type="protein sequence ID" value="GHO88221.1"/>
    <property type="molecule type" value="Genomic_DNA"/>
</dbReference>
<dbReference type="Proteomes" id="UP000635565">
    <property type="component" value="Unassembled WGS sequence"/>
</dbReference>
<dbReference type="PANTHER" id="PTHR30313">
    <property type="entry name" value="DNA PRIMASE"/>
    <property type="match status" value="1"/>
</dbReference>
<reference evidence="2 3" key="1">
    <citation type="journal article" date="2021" name="Int. J. Syst. Evol. Microbiol.">
        <title>Reticulibacter mediterranei gen. nov., sp. nov., within the new family Reticulibacteraceae fam. nov., and Ktedonospora formicarum gen. nov., sp. nov., Ktedonobacter robiniae sp. nov., Dictyobacter formicarum sp. nov. and Dictyobacter arantiisoli sp. nov., belonging to the class Ktedonobacteria.</title>
        <authorList>
            <person name="Yabe S."/>
            <person name="Zheng Y."/>
            <person name="Wang C.M."/>
            <person name="Sakai Y."/>
            <person name="Abe K."/>
            <person name="Yokota A."/>
            <person name="Donadio S."/>
            <person name="Cavaletti L."/>
            <person name="Monciardini P."/>
        </authorList>
    </citation>
    <scope>NUCLEOTIDE SEQUENCE [LARGE SCALE GENOMIC DNA]</scope>
    <source>
        <strain evidence="2 3">SOSP1-9</strain>
    </source>
</reference>
<keyword evidence="3" id="KW-1185">Reference proteome</keyword>
<evidence type="ECO:0000313" key="2">
    <source>
        <dbReference type="EMBL" id="GHO88221.1"/>
    </source>
</evidence>
<name>A0ABQ3VR81_9CHLR</name>
<dbReference type="RefSeq" id="WP_201365830.1">
    <property type="nucleotide sequence ID" value="NZ_BNJJ01000022.1"/>
</dbReference>
<dbReference type="SUPFAM" id="SSF56731">
    <property type="entry name" value="DNA primase core"/>
    <property type="match status" value="1"/>
</dbReference>
<feature type="region of interest" description="Disordered" evidence="1">
    <location>
        <begin position="115"/>
        <end position="136"/>
    </location>
</feature>
<organism evidence="2 3">
    <name type="scientific">Dictyobacter formicarum</name>
    <dbReference type="NCBI Taxonomy" id="2778368"/>
    <lineage>
        <taxon>Bacteria</taxon>
        <taxon>Bacillati</taxon>
        <taxon>Chloroflexota</taxon>
        <taxon>Ktedonobacteria</taxon>
        <taxon>Ktedonobacterales</taxon>
        <taxon>Dictyobacteraceae</taxon>
        <taxon>Dictyobacter</taxon>
    </lineage>
</organism>
<proteinExistence type="predicted"/>
<dbReference type="PANTHER" id="PTHR30313:SF2">
    <property type="entry name" value="DNA PRIMASE"/>
    <property type="match status" value="1"/>
</dbReference>
<evidence type="ECO:0000313" key="3">
    <source>
        <dbReference type="Proteomes" id="UP000635565"/>
    </source>
</evidence>
<comment type="caution">
    <text evidence="2">The sequence shown here is derived from an EMBL/GenBank/DDBJ whole genome shotgun (WGS) entry which is preliminary data.</text>
</comment>
<sequence length="393" mass="43671">MALPIPISSPGGPLPDRGLTKAGEEIAIYYWYDLEPLSSRSGTNIRAYCPKHHSDHQRSLSINASNGWGQCFGCKQRVLIRDWNPRLASALVRHAHEVLKLPALDCSARTLRALPPTSPDLSKPKRPAPAPKAPGLATVQPWQEEERRLLHTLQAEGALRLERPEAWNAQAYLAARHIPLEIALTAGVGYLEPGASERYQQKLLRRWEDRLVFPLQAAPSAAAGGLVLDGYAGRLLSSWQYYPDEVAHKKYLEQQDKKRWIKTNPAWWFWDPIDLPQREPVVVVEGPLDRLAVLASGGFQPGEILALVGTALQSRWLAGKIRALLLALDADQAGHEASDRIARDLAFDHLLVESCVLPADGAGGKDWSERWRRRGDVGMQALYVSHALLAERL</sequence>
<evidence type="ECO:0008006" key="4">
    <source>
        <dbReference type="Google" id="ProtNLM"/>
    </source>
</evidence>
<accession>A0ABQ3VR81</accession>
<dbReference type="InterPro" id="IPR050219">
    <property type="entry name" value="DnaG_primase"/>
</dbReference>
<dbReference type="Gene3D" id="3.40.1360.10">
    <property type="match status" value="1"/>
</dbReference>
<protein>
    <recommendedName>
        <fullName evidence="4">Toprim domain-containing protein</fullName>
    </recommendedName>
</protein>
<gene>
    <name evidence="2" type="ORF">KSZ_62270</name>
</gene>
<evidence type="ECO:0000256" key="1">
    <source>
        <dbReference type="SAM" id="MobiDB-lite"/>
    </source>
</evidence>
<dbReference type="Gene3D" id="3.90.580.10">
    <property type="entry name" value="Zinc finger, CHC2-type domain"/>
    <property type="match status" value="1"/>
</dbReference>
<dbReference type="Pfam" id="PF13155">
    <property type="entry name" value="Toprim_2"/>
    <property type="match status" value="1"/>
</dbReference>